<accession>A0A7H0HFU7</accession>
<dbReference type="PANTHER" id="PTHR43080:SF2">
    <property type="entry name" value="CBS DOMAIN-CONTAINING PROTEIN"/>
    <property type="match status" value="1"/>
</dbReference>
<dbReference type="InterPro" id="IPR051257">
    <property type="entry name" value="Diverse_CBS-Domain"/>
</dbReference>
<dbReference type="AlphaFoldDB" id="A0A7H0HFU7"/>
<feature type="domain" description="CBS" evidence="3">
    <location>
        <begin position="12"/>
        <end position="68"/>
    </location>
</feature>
<dbReference type="SMART" id="SM00116">
    <property type="entry name" value="CBS"/>
    <property type="match status" value="2"/>
</dbReference>
<evidence type="ECO:0000259" key="3">
    <source>
        <dbReference type="PROSITE" id="PS51371"/>
    </source>
</evidence>
<dbReference type="Gene3D" id="3.10.580.10">
    <property type="entry name" value="CBS-domain"/>
    <property type="match status" value="1"/>
</dbReference>
<evidence type="ECO:0000256" key="2">
    <source>
        <dbReference type="PROSITE-ProRule" id="PRU00703"/>
    </source>
</evidence>
<keyword evidence="1 2" id="KW-0129">CBS domain</keyword>
<dbReference type="EMBL" id="CP060790">
    <property type="protein sequence ID" value="QNP59413.1"/>
    <property type="molecule type" value="Genomic_DNA"/>
</dbReference>
<dbReference type="SUPFAM" id="SSF54631">
    <property type="entry name" value="CBS-domain pair"/>
    <property type="match status" value="1"/>
</dbReference>
<keyword evidence="5" id="KW-1185">Reference proteome</keyword>
<dbReference type="KEGG" id="amon:H9L24_21920"/>
<evidence type="ECO:0000313" key="5">
    <source>
        <dbReference type="Proteomes" id="UP000516057"/>
    </source>
</evidence>
<dbReference type="CDD" id="cd04623">
    <property type="entry name" value="CBS_pair_bac_euk"/>
    <property type="match status" value="1"/>
</dbReference>
<evidence type="ECO:0000313" key="4">
    <source>
        <dbReference type="EMBL" id="QNP59413.1"/>
    </source>
</evidence>
<protein>
    <submittedName>
        <fullName evidence="4">CBS domain-containing protein</fullName>
    </submittedName>
</protein>
<proteinExistence type="predicted"/>
<dbReference type="Proteomes" id="UP000516057">
    <property type="component" value="Chromosome"/>
</dbReference>
<feature type="domain" description="CBS" evidence="3">
    <location>
        <begin position="77"/>
        <end position="133"/>
    </location>
</feature>
<evidence type="ECO:0000256" key="1">
    <source>
        <dbReference type="ARBA" id="ARBA00023122"/>
    </source>
</evidence>
<dbReference type="InterPro" id="IPR046342">
    <property type="entry name" value="CBS_dom_sf"/>
</dbReference>
<dbReference type="PROSITE" id="PS51371">
    <property type="entry name" value="CBS"/>
    <property type="match status" value="2"/>
</dbReference>
<dbReference type="PANTHER" id="PTHR43080">
    <property type="entry name" value="CBS DOMAIN-CONTAINING PROTEIN CBSX3, MITOCHONDRIAL"/>
    <property type="match status" value="1"/>
</dbReference>
<reference evidence="4 5" key="1">
    <citation type="submission" date="2020-08" db="EMBL/GenBank/DDBJ databases">
        <title>Genome sequence of Acidovorax monticola KACC 19171T.</title>
        <authorList>
            <person name="Hyun D.-W."/>
            <person name="Bae J.-W."/>
        </authorList>
    </citation>
    <scope>NUCLEOTIDE SEQUENCE [LARGE SCALE GENOMIC DNA]</scope>
    <source>
        <strain evidence="4 5">KACC 19171</strain>
    </source>
</reference>
<dbReference type="InterPro" id="IPR044725">
    <property type="entry name" value="CBSX3_CBS_dom"/>
</dbReference>
<sequence length="147" mass="16037">MTAVADILKSKASSAVHSIAPTDSVLDALKRMADKGIGALLVMENGTIVGIVTERDYARKIALLGRTSAATLVRDVMTSDVLFVRPSQTSEECMALMTENRLRHLPVVDEDSRVIGLISIGDLVKDIISEQKFIIEQLEHYITGQRA</sequence>
<organism evidence="4 5">
    <name type="scientific">Paenacidovorax monticola</name>
    <dbReference type="NCBI Taxonomy" id="1926868"/>
    <lineage>
        <taxon>Bacteria</taxon>
        <taxon>Pseudomonadati</taxon>
        <taxon>Pseudomonadota</taxon>
        <taxon>Betaproteobacteria</taxon>
        <taxon>Burkholderiales</taxon>
        <taxon>Comamonadaceae</taxon>
        <taxon>Paenacidovorax</taxon>
    </lineage>
</organism>
<name>A0A7H0HFU7_9BURK</name>
<gene>
    <name evidence="4" type="ORF">H9L24_21920</name>
</gene>
<dbReference type="RefSeq" id="WP_187736396.1">
    <property type="nucleotide sequence ID" value="NZ_CP060790.1"/>
</dbReference>
<dbReference type="InterPro" id="IPR000644">
    <property type="entry name" value="CBS_dom"/>
</dbReference>
<dbReference type="Pfam" id="PF00571">
    <property type="entry name" value="CBS"/>
    <property type="match status" value="2"/>
</dbReference>